<evidence type="ECO:0000313" key="2">
    <source>
        <dbReference type="Proteomes" id="UP000633731"/>
    </source>
</evidence>
<keyword evidence="1" id="KW-0482">Metalloprotease</keyword>
<dbReference type="EMBL" id="JAEOXF010000002">
    <property type="protein sequence ID" value="MBK4724457.1"/>
    <property type="molecule type" value="Genomic_DNA"/>
</dbReference>
<keyword evidence="1" id="KW-0645">Protease</keyword>
<comment type="caution">
    <text evidence="1">The sequence shown here is derived from an EMBL/GenBank/DDBJ whole genome shotgun (WGS) entry which is preliminary data.</text>
</comment>
<accession>A0ACC5RIM5</accession>
<gene>
    <name evidence="1" type="ORF">JJL49_04335</name>
</gene>
<organism evidence="1 2">
    <name type="scientific">Enterobacter agglomerans</name>
    <name type="common">Erwinia herbicola</name>
    <name type="synonym">Pantoea agglomerans</name>
    <dbReference type="NCBI Taxonomy" id="549"/>
    <lineage>
        <taxon>Bacteria</taxon>
        <taxon>Pseudomonadati</taxon>
        <taxon>Pseudomonadota</taxon>
        <taxon>Gammaproteobacteria</taxon>
        <taxon>Enterobacterales</taxon>
        <taxon>Erwiniaceae</taxon>
        <taxon>Pantoea</taxon>
        <taxon>Pantoea agglomerans group</taxon>
    </lineage>
</organism>
<evidence type="ECO:0000313" key="1">
    <source>
        <dbReference type="EMBL" id="MBK4724457.1"/>
    </source>
</evidence>
<reference evidence="1" key="1">
    <citation type="submission" date="2021-01" db="EMBL/GenBank/DDBJ databases">
        <title>Draft genome of Pantoea agglomerans Eh 335.</title>
        <authorList>
            <person name="Emsley S.A."/>
            <person name="Oline D.K."/>
            <person name="Saw J.H."/>
            <person name="Ushijima B."/>
            <person name="Videau P."/>
            <person name="Koyack M.J."/>
        </authorList>
    </citation>
    <scope>NUCLEOTIDE SEQUENCE</scope>
    <source>
        <strain evidence="1">Eh 335</strain>
    </source>
</reference>
<keyword evidence="2" id="KW-1185">Reference proteome</keyword>
<protein>
    <submittedName>
        <fullName evidence="1">CPBP family intramembrane metalloprotease</fullName>
    </submittedName>
</protein>
<proteinExistence type="predicted"/>
<name>A0ACC5RIM5_ENTAG</name>
<sequence length="219" mass="24808">MTSSTDRVSHTLLCAGVFMVWYAITVMVSSFPHFEMLKSRGLLMPILCLLEFAALVPLYRWYQQHHKDIPLGELKLRQMLLFTGLLLAVIASQSLYLRQEGWIGEQLSHSDLTLVWFALAVVILAPVFEEILFRGFILQAFLLWAPRQRIACALLASIIFSAMHTQYAHLQTVIALLVLSLLLCAARMVSGGLKLPIFLHMLNNLLSIAPLLWQMFSQP</sequence>
<dbReference type="Proteomes" id="UP000633731">
    <property type="component" value="Unassembled WGS sequence"/>
</dbReference>
<keyword evidence="1" id="KW-0378">Hydrolase</keyword>